<evidence type="ECO:0000256" key="5">
    <source>
        <dbReference type="ARBA" id="ARBA00022692"/>
    </source>
</evidence>
<evidence type="ECO:0000256" key="3">
    <source>
        <dbReference type="ARBA" id="ARBA00022448"/>
    </source>
</evidence>
<feature type="transmembrane region" description="Helical" evidence="8">
    <location>
        <begin position="90"/>
        <end position="109"/>
    </location>
</feature>
<feature type="transmembrane region" description="Helical" evidence="8">
    <location>
        <begin position="12"/>
        <end position="37"/>
    </location>
</feature>
<sequence length="235" mass="26996">MKETMQKRLRDELFSGWLTFEVMYVTILLLIQVIAYVVAPDTVIGMVSGLFGVIALVYGMKGRKITFIFGLIQCVAMAYVAWVNHAYGSFAMDIVYVISQPIGWLMWGQDESVRTFTRQKRWLIAIGAFGAWLIGWWVLASVHGQLPYFDSINFVVAMIAQVLYILKYRENWSLWIVVNIANLLYWIILTWQQIVNPHLIGSLGSGLSQVALQFALLFNSVYAIRIWNQRQSRDV</sequence>
<reference evidence="9 10" key="1">
    <citation type="submission" date="2020-08" db="EMBL/GenBank/DDBJ databases">
        <title>Genome sequence of Weissella diestrammenae KACC 16890T.</title>
        <authorList>
            <person name="Hyun D.-W."/>
            <person name="Bae J.-W."/>
        </authorList>
    </citation>
    <scope>NUCLEOTIDE SEQUENCE [LARGE SCALE GENOMIC DNA]</scope>
    <source>
        <strain evidence="9 10">KACC 16890</strain>
    </source>
</reference>
<evidence type="ECO:0000313" key="9">
    <source>
        <dbReference type="EMBL" id="QNN74707.1"/>
    </source>
</evidence>
<comment type="subcellular location">
    <subcellularLocation>
        <location evidence="1">Cell membrane</location>
        <topology evidence="1">Multi-pass membrane protein</topology>
    </subcellularLocation>
</comment>
<keyword evidence="6 8" id="KW-1133">Transmembrane helix</keyword>
<dbReference type="NCBIfam" id="TIGR01528">
    <property type="entry name" value="NMN_trans_PnuC"/>
    <property type="match status" value="1"/>
</dbReference>
<feature type="transmembrane region" description="Helical" evidence="8">
    <location>
        <begin position="173"/>
        <end position="194"/>
    </location>
</feature>
<keyword evidence="3" id="KW-0813">Transport</keyword>
<keyword evidence="5 8" id="KW-0812">Transmembrane</keyword>
<keyword evidence="7 8" id="KW-0472">Membrane</keyword>
<keyword evidence="10" id="KW-1185">Reference proteome</keyword>
<dbReference type="Pfam" id="PF04973">
    <property type="entry name" value="NMN_transporter"/>
    <property type="match status" value="1"/>
</dbReference>
<dbReference type="EMBL" id="CP060724">
    <property type="protein sequence ID" value="QNN74707.1"/>
    <property type="molecule type" value="Genomic_DNA"/>
</dbReference>
<protein>
    <submittedName>
        <fullName evidence="9">Nicotinamide mononucleotide transporter</fullName>
    </submittedName>
</protein>
<dbReference type="GO" id="GO:0034257">
    <property type="term" value="F:nicotinamide riboside transmembrane transporter activity"/>
    <property type="evidence" value="ECO:0007669"/>
    <property type="project" value="InterPro"/>
</dbReference>
<comment type="similarity">
    <text evidence="2">Belongs to the nicotinamide ribonucleoside (NR) uptake permease (TC 4.B.1) family.</text>
</comment>
<evidence type="ECO:0000256" key="7">
    <source>
        <dbReference type="ARBA" id="ARBA00023136"/>
    </source>
</evidence>
<dbReference type="AlphaFoldDB" id="A0A7G9T3N2"/>
<feature type="transmembrane region" description="Helical" evidence="8">
    <location>
        <begin position="146"/>
        <end position="166"/>
    </location>
</feature>
<dbReference type="GO" id="GO:0005886">
    <property type="term" value="C:plasma membrane"/>
    <property type="evidence" value="ECO:0007669"/>
    <property type="project" value="UniProtKB-SubCell"/>
</dbReference>
<keyword evidence="4" id="KW-1003">Cell membrane</keyword>
<dbReference type="PANTHER" id="PTHR36122">
    <property type="entry name" value="NICOTINAMIDE RIBOSIDE TRANSPORTER PNUC"/>
    <property type="match status" value="1"/>
</dbReference>
<dbReference type="PANTHER" id="PTHR36122:SF2">
    <property type="entry name" value="NICOTINAMIDE RIBOSIDE TRANSPORTER PNUC"/>
    <property type="match status" value="1"/>
</dbReference>
<dbReference type="InterPro" id="IPR006419">
    <property type="entry name" value="NMN_transpt_PnuC"/>
</dbReference>
<evidence type="ECO:0000256" key="8">
    <source>
        <dbReference type="SAM" id="Phobius"/>
    </source>
</evidence>
<evidence type="ECO:0000256" key="2">
    <source>
        <dbReference type="ARBA" id="ARBA00006669"/>
    </source>
</evidence>
<feature type="transmembrane region" description="Helical" evidence="8">
    <location>
        <begin position="43"/>
        <end position="60"/>
    </location>
</feature>
<gene>
    <name evidence="9" type="ORF">H9L19_04610</name>
</gene>
<feature type="transmembrane region" description="Helical" evidence="8">
    <location>
        <begin position="67"/>
        <end position="84"/>
    </location>
</feature>
<evidence type="ECO:0000256" key="1">
    <source>
        <dbReference type="ARBA" id="ARBA00004651"/>
    </source>
</evidence>
<name>A0A7G9T3N2_9LACO</name>
<proteinExistence type="inferred from homology"/>
<dbReference type="KEGG" id="wdi:H9L19_04610"/>
<evidence type="ECO:0000256" key="6">
    <source>
        <dbReference type="ARBA" id="ARBA00022989"/>
    </source>
</evidence>
<evidence type="ECO:0000256" key="4">
    <source>
        <dbReference type="ARBA" id="ARBA00022475"/>
    </source>
</evidence>
<dbReference type="RefSeq" id="WP_187528542.1">
    <property type="nucleotide sequence ID" value="NZ_CP060724.1"/>
</dbReference>
<evidence type="ECO:0000313" key="10">
    <source>
        <dbReference type="Proteomes" id="UP000515800"/>
    </source>
</evidence>
<feature type="transmembrane region" description="Helical" evidence="8">
    <location>
        <begin position="206"/>
        <end position="224"/>
    </location>
</feature>
<feature type="transmembrane region" description="Helical" evidence="8">
    <location>
        <begin position="121"/>
        <end position="140"/>
    </location>
</feature>
<organism evidence="9 10">
    <name type="scientific">Weissella diestrammenae</name>
    <dbReference type="NCBI Taxonomy" id="1162633"/>
    <lineage>
        <taxon>Bacteria</taxon>
        <taxon>Bacillati</taxon>
        <taxon>Bacillota</taxon>
        <taxon>Bacilli</taxon>
        <taxon>Lactobacillales</taxon>
        <taxon>Lactobacillaceae</taxon>
        <taxon>Weissella</taxon>
    </lineage>
</organism>
<accession>A0A7G9T3N2</accession>
<dbReference type="Proteomes" id="UP000515800">
    <property type="component" value="Chromosome"/>
</dbReference>